<keyword evidence="3" id="KW-1185">Reference proteome</keyword>
<dbReference type="InterPro" id="IPR010721">
    <property type="entry name" value="UstE-like"/>
</dbReference>
<reference evidence="2 3" key="1">
    <citation type="submission" date="2020-04" db="EMBL/GenBank/DDBJ databases">
        <authorList>
            <person name="Yoon J."/>
        </authorList>
    </citation>
    <scope>NUCLEOTIDE SEQUENCE [LARGE SCALE GENOMIC DNA]</scope>
    <source>
        <strain evidence="2 3">KMU-166</strain>
    </source>
</reference>
<feature type="transmembrane region" description="Helical" evidence="1">
    <location>
        <begin position="87"/>
        <end position="107"/>
    </location>
</feature>
<feature type="transmembrane region" description="Helical" evidence="1">
    <location>
        <begin position="128"/>
        <end position="151"/>
    </location>
</feature>
<feature type="transmembrane region" description="Helical" evidence="1">
    <location>
        <begin position="60"/>
        <end position="81"/>
    </location>
</feature>
<keyword evidence="1" id="KW-1133">Transmembrane helix</keyword>
<feature type="transmembrane region" description="Helical" evidence="1">
    <location>
        <begin position="34"/>
        <end position="53"/>
    </location>
</feature>
<proteinExistence type="predicted"/>
<evidence type="ECO:0000313" key="3">
    <source>
        <dbReference type="Proteomes" id="UP000765845"/>
    </source>
</evidence>
<gene>
    <name evidence="2" type="ORF">HCU74_04405</name>
</gene>
<dbReference type="PROSITE" id="PS50244">
    <property type="entry name" value="S5A_REDUCTASE"/>
    <property type="match status" value="1"/>
</dbReference>
<dbReference type="Proteomes" id="UP000765845">
    <property type="component" value="Unassembled WGS sequence"/>
</dbReference>
<organism evidence="2 3">
    <name type="scientific">Spongiibacter thalassae</name>
    <dbReference type="NCBI Taxonomy" id="2721624"/>
    <lineage>
        <taxon>Bacteria</taxon>
        <taxon>Pseudomonadati</taxon>
        <taxon>Pseudomonadota</taxon>
        <taxon>Gammaproteobacteria</taxon>
        <taxon>Cellvibrionales</taxon>
        <taxon>Spongiibacteraceae</taxon>
        <taxon>Spongiibacter</taxon>
    </lineage>
</organism>
<keyword evidence="1" id="KW-0812">Transmembrane</keyword>
<sequence length="284" mass="31852">MTSAVKNIVACLVVLAVAAVLALAVGHGGLETPLLMFMAVAFGLQVAAFVPSYAAKTEGYYDLTGSISYISVVVFALLWVGRFDVRSLLVAAMVGLWALRLGSFLFLRIRRAGSDSRFDEIKLDGWRFLMVWLLQGLWISVTLLPVFMVMLLPAEPLSWWAAAGVLIWQAGFLLEIVADEQKRQFRKDNDSGSFITRGVWAWSRHPNYCGEIVLWFGMSLIAVPLLHGWHWLALVSPLFVLVLLTKISGVNLLEAAAERRWGDNPAYRDYVRRTPVLWPRPPRY</sequence>
<dbReference type="PANTHER" id="PTHR32251:SF17">
    <property type="entry name" value="STEROID 5-ALPHA REDUCTASE C-TERMINAL DOMAIN-CONTAINING PROTEIN"/>
    <property type="match status" value="1"/>
</dbReference>
<dbReference type="Pfam" id="PF06966">
    <property type="entry name" value="DUF1295"/>
    <property type="match status" value="1"/>
</dbReference>
<name>A0ABX1GBZ5_9GAMM</name>
<evidence type="ECO:0000256" key="1">
    <source>
        <dbReference type="SAM" id="Phobius"/>
    </source>
</evidence>
<accession>A0ABX1GBZ5</accession>
<protein>
    <submittedName>
        <fullName evidence="2">DUF1295 domain-containing protein</fullName>
    </submittedName>
</protein>
<dbReference type="RefSeq" id="WP_168449219.1">
    <property type="nucleotide sequence ID" value="NZ_JAAWWK010000002.1"/>
</dbReference>
<evidence type="ECO:0000313" key="2">
    <source>
        <dbReference type="EMBL" id="NKI16660.1"/>
    </source>
</evidence>
<feature type="transmembrane region" description="Helical" evidence="1">
    <location>
        <begin position="212"/>
        <end position="232"/>
    </location>
</feature>
<dbReference type="PANTHER" id="PTHR32251">
    <property type="entry name" value="3-OXO-5-ALPHA-STEROID 4-DEHYDROGENASE"/>
    <property type="match status" value="1"/>
</dbReference>
<comment type="caution">
    <text evidence="2">The sequence shown here is derived from an EMBL/GenBank/DDBJ whole genome shotgun (WGS) entry which is preliminary data.</text>
</comment>
<feature type="transmembrane region" description="Helical" evidence="1">
    <location>
        <begin position="157"/>
        <end position="178"/>
    </location>
</feature>
<keyword evidence="1" id="KW-0472">Membrane</keyword>
<dbReference type="EMBL" id="JAAWWK010000002">
    <property type="protein sequence ID" value="NKI16660.1"/>
    <property type="molecule type" value="Genomic_DNA"/>
</dbReference>
<dbReference type="Gene3D" id="1.20.120.1630">
    <property type="match status" value="1"/>
</dbReference>